<evidence type="ECO:0000313" key="2">
    <source>
        <dbReference type="Proteomes" id="UP000546007"/>
    </source>
</evidence>
<comment type="caution">
    <text evidence="1">The sequence shown here is derived from an EMBL/GenBank/DDBJ whole genome shotgun (WGS) entry which is preliminary data.</text>
</comment>
<proteinExistence type="predicted"/>
<evidence type="ECO:0000313" key="1">
    <source>
        <dbReference type="EMBL" id="MBB4026357.1"/>
    </source>
</evidence>
<accession>A0A7W6MYR3</accession>
<organism evidence="1 2">
    <name type="scientific">Butyricimonas faecihominis</name>
    <dbReference type="NCBI Taxonomy" id="1472416"/>
    <lineage>
        <taxon>Bacteria</taxon>
        <taxon>Pseudomonadati</taxon>
        <taxon>Bacteroidota</taxon>
        <taxon>Bacteroidia</taxon>
        <taxon>Bacteroidales</taxon>
        <taxon>Odoribacteraceae</taxon>
        <taxon>Butyricimonas</taxon>
    </lineage>
</organism>
<dbReference type="AlphaFoldDB" id="A0A7W6MYR3"/>
<protein>
    <submittedName>
        <fullName evidence="1">Uncharacterized protein</fullName>
    </submittedName>
</protein>
<dbReference type="RefSeq" id="WP_124316412.1">
    <property type="nucleotide sequence ID" value="NZ_AP028155.1"/>
</dbReference>
<dbReference type="EMBL" id="JACIES010000005">
    <property type="protein sequence ID" value="MBB4026357.1"/>
    <property type="molecule type" value="Genomic_DNA"/>
</dbReference>
<sequence>MESREIFEQKYQALPPEIKYIVELLAYSCCPISKSTLERLELPFEKSKSKRQAIILSLKDYPDIIWPSKNILDSYYVLEPHLSLHLLLQLEKQKRDFKKEIRNTNFWNAANYLGKRVRDTLIKYYYNQTPFSYLSVANQNIHAKFLLDAALDMPEFSGIEHFFPITKFLETFEAEVDMIDETLELPPNFEHTYQRTISFIGLNPPYLEKLEKHLPESTPCYPVT</sequence>
<keyword evidence="2" id="KW-1185">Reference proteome</keyword>
<gene>
    <name evidence="1" type="ORF">GGR14_002151</name>
</gene>
<dbReference type="Proteomes" id="UP000546007">
    <property type="component" value="Unassembled WGS sequence"/>
</dbReference>
<reference evidence="1 2" key="1">
    <citation type="submission" date="2020-08" db="EMBL/GenBank/DDBJ databases">
        <title>Genomic Encyclopedia of Type Strains, Phase IV (KMG-IV): sequencing the most valuable type-strain genomes for metagenomic binning, comparative biology and taxonomic classification.</title>
        <authorList>
            <person name="Goeker M."/>
        </authorList>
    </citation>
    <scope>NUCLEOTIDE SEQUENCE [LARGE SCALE GENOMIC DNA]</scope>
    <source>
        <strain evidence="1 2">DSM 105721</strain>
    </source>
</reference>
<name>A0A7W6MYR3_9BACT</name>
<dbReference type="GeneID" id="93102003"/>